<dbReference type="InterPro" id="IPR008928">
    <property type="entry name" value="6-hairpin_glycosidase_sf"/>
</dbReference>
<feature type="signal peptide" evidence="2">
    <location>
        <begin position="1"/>
        <end position="25"/>
    </location>
</feature>
<proteinExistence type="predicted"/>
<dbReference type="GO" id="GO:0005975">
    <property type="term" value="P:carbohydrate metabolic process"/>
    <property type="evidence" value="ECO:0007669"/>
    <property type="project" value="InterPro"/>
</dbReference>
<dbReference type="Pfam" id="PF07470">
    <property type="entry name" value="Glyco_hydro_88"/>
    <property type="match status" value="1"/>
</dbReference>
<dbReference type="OrthoDB" id="258246at2"/>
<gene>
    <name evidence="3" type="ORF">FVR03_20670</name>
</gene>
<dbReference type="SUPFAM" id="SSF48208">
    <property type="entry name" value="Six-hairpin glycosidases"/>
    <property type="match status" value="1"/>
</dbReference>
<dbReference type="GO" id="GO:0016787">
    <property type="term" value="F:hydrolase activity"/>
    <property type="evidence" value="ECO:0007669"/>
    <property type="project" value="UniProtKB-KW"/>
</dbReference>
<dbReference type="InterPro" id="IPR012341">
    <property type="entry name" value="6hp_glycosidase-like_sf"/>
</dbReference>
<organism evidence="3 4">
    <name type="scientific">Pontibacter qinzhouensis</name>
    <dbReference type="NCBI Taxonomy" id="2603253"/>
    <lineage>
        <taxon>Bacteria</taxon>
        <taxon>Pseudomonadati</taxon>
        <taxon>Bacteroidota</taxon>
        <taxon>Cytophagia</taxon>
        <taxon>Cytophagales</taxon>
        <taxon>Hymenobacteraceae</taxon>
        <taxon>Pontibacter</taxon>
    </lineage>
</organism>
<evidence type="ECO:0000256" key="1">
    <source>
        <dbReference type="ARBA" id="ARBA00022801"/>
    </source>
</evidence>
<keyword evidence="1 3" id="KW-0378">Hydrolase</keyword>
<keyword evidence="2" id="KW-0732">Signal</keyword>
<name>A0A5C8J2D6_9BACT</name>
<dbReference type="Gene3D" id="1.50.10.10">
    <property type="match status" value="1"/>
</dbReference>
<dbReference type="EMBL" id="VRTY01000110">
    <property type="protein sequence ID" value="TXK28596.1"/>
    <property type="molecule type" value="Genomic_DNA"/>
</dbReference>
<accession>A0A5C8J2D6</accession>
<feature type="chain" id="PRO_5023078459" evidence="2">
    <location>
        <begin position="26"/>
        <end position="389"/>
    </location>
</feature>
<protein>
    <submittedName>
        <fullName evidence="3">Glycoside hydrolase family 88 protein</fullName>
    </submittedName>
</protein>
<dbReference type="InterPro" id="IPR010905">
    <property type="entry name" value="Glyco_hydro_88"/>
</dbReference>
<keyword evidence="4" id="KW-1185">Reference proteome</keyword>
<dbReference type="InterPro" id="IPR052043">
    <property type="entry name" value="PolySaccharide_Degr_Enz"/>
</dbReference>
<evidence type="ECO:0000256" key="2">
    <source>
        <dbReference type="SAM" id="SignalP"/>
    </source>
</evidence>
<dbReference type="PROSITE" id="PS51257">
    <property type="entry name" value="PROKAR_LIPOPROTEIN"/>
    <property type="match status" value="1"/>
</dbReference>
<evidence type="ECO:0000313" key="3">
    <source>
        <dbReference type="EMBL" id="TXK28596.1"/>
    </source>
</evidence>
<dbReference type="RefSeq" id="WP_147923675.1">
    <property type="nucleotide sequence ID" value="NZ_VRTY01000110.1"/>
</dbReference>
<dbReference type="AlphaFoldDB" id="A0A5C8J2D6"/>
<dbReference type="PANTHER" id="PTHR33886:SF8">
    <property type="entry name" value="UNSATURATED RHAMNOGALACTURONAN HYDROLASE (EUROFUNG)"/>
    <property type="match status" value="1"/>
</dbReference>
<comment type="caution">
    <text evidence="3">The sequence shown here is derived from an EMBL/GenBank/DDBJ whole genome shotgun (WGS) entry which is preliminary data.</text>
</comment>
<sequence length="389" mass="44431">MTNKTTSLWRIPLLSLLALIGAACASQKSTPDGTAKLPEKEQVLTTLRLTNDYFMQKWPDPGKEIVTNKTRPSNIWTRGIYYIGLMEFYKEDKQQRYYDYAVDWGQKHNWGLTGGDKVRHADYQTCGQTYIELYNIDPKPERIRSIKASMDNMVNSTKVDDWDWIDALMMAMPIYAQLAQIYPDSADIYHQRMYEMYMATKTQIGGGLYNAEDGLWWRDKDFVPPVQSPNGKDIYWSRGNGWVVAALVRVMDIMPKNGPHRDEYQKTYLEMMKALVPLQREDGFWNVSLEDPEHFGGKETSGTALFAYGMAWGVNNGLLDANVYNPIIAKAWNAMTQEAVHPTGFLGYLQGTGKEPKDGQPVTYTSRPDFEDYGLGCFLLAGTEIMKMK</sequence>
<dbReference type="Proteomes" id="UP000321926">
    <property type="component" value="Unassembled WGS sequence"/>
</dbReference>
<reference evidence="3 4" key="1">
    <citation type="submission" date="2019-08" db="EMBL/GenBank/DDBJ databases">
        <authorList>
            <person name="Shi S."/>
        </authorList>
    </citation>
    <scope>NUCLEOTIDE SEQUENCE [LARGE SCALE GENOMIC DNA]</scope>
    <source>
        <strain evidence="3 4">GY10130</strain>
    </source>
</reference>
<dbReference type="PANTHER" id="PTHR33886">
    <property type="entry name" value="UNSATURATED RHAMNOGALACTURONAN HYDROLASE (EUROFUNG)"/>
    <property type="match status" value="1"/>
</dbReference>
<evidence type="ECO:0000313" key="4">
    <source>
        <dbReference type="Proteomes" id="UP000321926"/>
    </source>
</evidence>